<proteinExistence type="predicted"/>
<evidence type="ECO:0000313" key="3">
    <source>
        <dbReference type="EMBL" id="TKR81663.1"/>
    </source>
</evidence>
<dbReference type="Proteomes" id="UP000298663">
    <property type="component" value="Unassembled WGS sequence"/>
</dbReference>
<comment type="caution">
    <text evidence="3">The sequence shown here is derived from an EMBL/GenBank/DDBJ whole genome shotgun (WGS) entry which is preliminary data.</text>
</comment>
<organism evidence="3 4">
    <name type="scientific">Steinernema carpocapsae</name>
    <name type="common">Entomopathogenic nematode</name>
    <dbReference type="NCBI Taxonomy" id="34508"/>
    <lineage>
        <taxon>Eukaryota</taxon>
        <taxon>Metazoa</taxon>
        <taxon>Ecdysozoa</taxon>
        <taxon>Nematoda</taxon>
        <taxon>Chromadorea</taxon>
        <taxon>Rhabditida</taxon>
        <taxon>Tylenchina</taxon>
        <taxon>Panagrolaimomorpha</taxon>
        <taxon>Strongyloidoidea</taxon>
        <taxon>Steinernematidae</taxon>
        <taxon>Steinernema</taxon>
    </lineage>
</organism>
<keyword evidence="4" id="KW-1185">Reference proteome</keyword>
<protein>
    <submittedName>
        <fullName evidence="3">Uncharacterized protein</fullName>
    </submittedName>
</protein>
<dbReference type="EMBL" id="AZBU02000004">
    <property type="protein sequence ID" value="TKR81663.1"/>
    <property type="molecule type" value="Genomic_DNA"/>
</dbReference>
<dbReference type="AlphaFoldDB" id="A0A4U5NG64"/>
<gene>
    <name evidence="3" type="ORF">L596_015498</name>
</gene>
<feature type="region of interest" description="Disordered" evidence="1">
    <location>
        <begin position="113"/>
        <end position="154"/>
    </location>
</feature>
<accession>A0A4U5NG64</accession>
<keyword evidence="2" id="KW-0472">Membrane</keyword>
<keyword evidence="2" id="KW-0812">Transmembrane</keyword>
<sequence>MKDDLQFYVKDLTKRLAVDAANTENFWEEARSKEAQKKSGTRLTTAAPKTRSWFNFSAKSFWRTPTFVFLGLLIAYHIGIAALITLLFMKFKRPRSAKEIAQLETTYVSMEDTTTFEQSRKSNKNKNSKKNSSKKKPNKQETEETEEVTATEDY</sequence>
<keyword evidence="2" id="KW-1133">Transmembrane helix</keyword>
<feature type="compositionally biased region" description="Acidic residues" evidence="1">
    <location>
        <begin position="143"/>
        <end position="154"/>
    </location>
</feature>
<evidence type="ECO:0000313" key="4">
    <source>
        <dbReference type="Proteomes" id="UP000298663"/>
    </source>
</evidence>
<feature type="compositionally biased region" description="Basic residues" evidence="1">
    <location>
        <begin position="121"/>
        <end position="137"/>
    </location>
</feature>
<evidence type="ECO:0000256" key="1">
    <source>
        <dbReference type="SAM" id="MobiDB-lite"/>
    </source>
</evidence>
<name>A0A4U5NG64_STECR</name>
<reference evidence="3 4" key="2">
    <citation type="journal article" date="2019" name="G3 (Bethesda)">
        <title>Hybrid Assembly of the Genome of the Entomopathogenic Nematode Steinernema carpocapsae Identifies the X-Chromosome.</title>
        <authorList>
            <person name="Serra L."/>
            <person name="Macchietto M."/>
            <person name="Macias-Munoz A."/>
            <person name="McGill C.J."/>
            <person name="Rodriguez I.M."/>
            <person name="Rodriguez B."/>
            <person name="Murad R."/>
            <person name="Mortazavi A."/>
        </authorList>
    </citation>
    <scope>NUCLEOTIDE SEQUENCE [LARGE SCALE GENOMIC DNA]</scope>
    <source>
        <strain evidence="3 4">ALL</strain>
    </source>
</reference>
<reference evidence="3 4" key="1">
    <citation type="journal article" date="2015" name="Genome Biol.">
        <title>Comparative genomics of Steinernema reveals deeply conserved gene regulatory networks.</title>
        <authorList>
            <person name="Dillman A.R."/>
            <person name="Macchietto M."/>
            <person name="Porter C.F."/>
            <person name="Rogers A."/>
            <person name="Williams B."/>
            <person name="Antoshechkin I."/>
            <person name="Lee M.M."/>
            <person name="Goodwin Z."/>
            <person name="Lu X."/>
            <person name="Lewis E.E."/>
            <person name="Goodrich-Blair H."/>
            <person name="Stock S.P."/>
            <person name="Adams B.J."/>
            <person name="Sternberg P.W."/>
            <person name="Mortazavi A."/>
        </authorList>
    </citation>
    <scope>NUCLEOTIDE SEQUENCE [LARGE SCALE GENOMIC DNA]</scope>
    <source>
        <strain evidence="3 4">ALL</strain>
    </source>
</reference>
<evidence type="ECO:0000256" key="2">
    <source>
        <dbReference type="SAM" id="Phobius"/>
    </source>
</evidence>
<feature type="transmembrane region" description="Helical" evidence="2">
    <location>
        <begin position="67"/>
        <end position="89"/>
    </location>
</feature>